<comment type="caution">
    <text evidence="1">The sequence shown here is derived from an EMBL/GenBank/DDBJ whole genome shotgun (WGS) entry which is preliminary data.</text>
</comment>
<dbReference type="PANTHER" id="PTHR33165:SF94">
    <property type="entry name" value="DUF295 DOMAIN-CONTAINING PROTEIN"/>
    <property type="match status" value="1"/>
</dbReference>
<evidence type="ECO:0008006" key="3">
    <source>
        <dbReference type="Google" id="ProtNLM"/>
    </source>
</evidence>
<keyword evidence="2" id="KW-1185">Reference proteome</keyword>
<accession>A0A3L6PQ23</accession>
<dbReference type="EMBL" id="PQIB02000016">
    <property type="protein sequence ID" value="RLM61934.1"/>
    <property type="molecule type" value="Genomic_DNA"/>
</dbReference>
<proteinExistence type="predicted"/>
<dbReference type="AlphaFoldDB" id="A0A3L6PQ23"/>
<dbReference type="OrthoDB" id="688438at2759"/>
<name>A0A3L6PQ23_PANMI</name>
<dbReference type="STRING" id="4540.A0A3L6PQ23"/>
<reference evidence="2" key="1">
    <citation type="journal article" date="2019" name="Nat. Commun.">
        <title>The genome of broomcorn millet.</title>
        <authorList>
            <person name="Zou C."/>
            <person name="Miki D."/>
            <person name="Li D."/>
            <person name="Tang Q."/>
            <person name="Xiao L."/>
            <person name="Rajput S."/>
            <person name="Deng P."/>
            <person name="Jia W."/>
            <person name="Huang R."/>
            <person name="Zhang M."/>
            <person name="Sun Y."/>
            <person name="Hu J."/>
            <person name="Fu X."/>
            <person name="Schnable P.S."/>
            <person name="Li F."/>
            <person name="Zhang H."/>
            <person name="Feng B."/>
            <person name="Zhu X."/>
            <person name="Liu R."/>
            <person name="Schnable J.C."/>
            <person name="Zhu J.-K."/>
            <person name="Zhang H."/>
        </authorList>
    </citation>
    <scope>NUCLEOTIDE SEQUENCE [LARGE SCALE GENOMIC DNA]</scope>
</reference>
<dbReference type="PANTHER" id="PTHR33165">
    <property type="entry name" value="F-BOX DOMAIN CONTAINING PROTEIN-LIKE-RELATED"/>
    <property type="match status" value="1"/>
</dbReference>
<evidence type="ECO:0000313" key="2">
    <source>
        <dbReference type="Proteomes" id="UP000275267"/>
    </source>
</evidence>
<organism evidence="1 2">
    <name type="scientific">Panicum miliaceum</name>
    <name type="common">Proso millet</name>
    <name type="synonym">Broomcorn millet</name>
    <dbReference type="NCBI Taxonomy" id="4540"/>
    <lineage>
        <taxon>Eukaryota</taxon>
        <taxon>Viridiplantae</taxon>
        <taxon>Streptophyta</taxon>
        <taxon>Embryophyta</taxon>
        <taxon>Tracheophyta</taxon>
        <taxon>Spermatophyta</taxon>
        <taxon>Magnoliopsida</taxon>
        <taxon>Liliopsida</taxon>
        <taxon>Poales</taxon>
        <taxon>Poaceae</taxon>
        <taxon>PACMAD clade</taxon>
        <taxon>Panicoideae</taxon>
        <taxon>Panicodae</taxon>
        <taxon>Paniceae</taxon>
        <taxon>Panicinae</taxon>
        <taxon>Panicum</taxon>
        <taxon>Panicum sect. Panicum</taxon>
    </lineage>
</organism>
<evidence type="ECO:0000313" key="1">
    <source>
        <dbReference type="EMBL" id="RLM61934.1"/>
    </source>
</evidence>
<gene>
    <name evidence="1" type="ORF">C2845_PM14G12470</name>
</gene>
<protein>
    <recommendedName>
        <fullName evidence="3">DUF295 domain-containing protein</fullName>
    </recommendedName>
</protein>
<sequence>MAQGCWSSLPADLVNRVADCLLVTNDLDYYMDLRAVCHGWRSSTADSKTSHDVHFHPTRWIVLDELSGESDPRLFVNATSGRFLRRRLPLLRDYHFVTSTTGDFLVLADREPLHAARVLNAFTGSLIRFKAPMPSEMHMAADVVGPSPTLVVLSTWGTMSADNL</sequence>
<dbReference type="Proteomes" id="UP000275267">
    <property type="component" value="Unassembled WGS sequence"/>
</dbReference>